<evidence type="ECO:0008006" key="4">
    <source>
        <dbReference type="Google" id="ProtNLM"/>
    </source>
</evidence>
<comment type="caution">
    <text evidence="2">The sequence shown here is derived from an EMBL/GenBank/DDBJ whole genome shotgun (WGS) entry which is preliminary data.</text>
</comment>
<feature type="chain" id="PRO_5034922040" description="RING-type domain-containing protein" evidence="1">
    <location>
        <begin position="20"/>
        <end position="292"/>
    </location>
</feature>
<evidence type="ECO:0000256" key="1">
    <source>
        <dbReference type="SAM" id="SignalP"/>
    </source>
</evidence>
<sequence length="292" mass="34006">MRSILLSELLLSACPIESAFVLIAANDTRRCTSCFTWFIDLDTPKMASHYLKDLYFFQCCSRSRSRSLARDTCPQCRQERTDLALAPEQRVPAAHQRLHHREQHAETLTATPYSRTSLSPEQRRYMAWRDVKLYQALRDAGSKLPALPAAKCRHFQGIDSLLDRKQERLLFLALQERGAFRYPGMRENMRDQEGRALPDEKIFEVIRQRDCRWNLERGWIKDGYRICFEMPPALDERETCDATGVKGRRWAKRVRVSGRLLPKRMDRADFKLETIVEEDEGLDGSVGWPLPN</sequence>
<keyword evidence="1" id="KW-0732">Signal</keyword>
<evidence type="ECO:0000313" key="2">
    <source>
        <dbReference type="EMBL" id="CAF9936380.1"/>
    </source>
</evidence>
<accession>A0A8H3IZD2</accession>
<feature type="signal peptide" evidence="1">
    <location>
        <begin position="1"/>
        <end position="19"/>
    </location>
</feature>
<proteinExistence type="predicted"/>
<gene>
    <name evidence="2" type="ORF">HETSPECPRED_010313</name>
</gene>
<dbReference type="EMBL" id="CAJPDS010000091">
    <property type="protein sequence ID" value="CAF9936380.1"/>
    <property type="molecule type" value="Genomic_DNA"/>
</dbReference>
<dbReference type="AlphaFoldDB" id="A0A8H3IZD2"/>
<name>A0A8H3IZD2_9LECA</name>
<dbReference type="Proteomes" id="UP000664521">
    <property type="component" value="Unassembled WGS sequence"/>
</dbReference>
<keyword evidence="3" id="KW-1185">Reference proteome</keyword>
<protein>
    <recommendedName>
        <fullName evidence="4">RING-type domain-containing protein</fullName>
    </recommendedName>
</protein>
<evidence type="ECO:0000313" key="3">
    <source>
        <dbReference type="Proteomes" id="UP000664521"/>
    </source>
</evidence>
<reference evidence="2" key="1">
    <citation type="submission" date="2021-03" db="EMBL/GenBank/DDBJ databases">
        <authorList>
            <person name="Tagirdzhanova G."/>
        </authorList>
    </citation>
    <scope>NUCLEOTIDE SEQUENCE</scope>
</reference>
<organism evidence="2 3">
    <name type="scientific">Heterodermia speciosa</name>
    <dbReference type="NCBI Taxonomy" id="116794"/>
    <lineage>
        <taxon>Eukaryota</taxon>
        <taxon>Fungi</taxon>
        <taxon>Dikarya</taxon>
        <taxon>Ascomycota</taxon>
        <taxon>Pezizomycotina</taxon>
        <taxon>Lecanoromycetes</taxon>
        <taxon>OSLEUM clade</taxon>
        <taxon>Lecanoromycetidae</taxon>
        <taxon>Caliciales</taxon>
        <taxon>Physciaceae</taxon>
        <taxon>Heterodermia</taxon>
    </lineage>
</organism>